<dbReference type="InterPro" id="IPR032485">
    <property type="entry name" value="LRP1-like_beta_prop"/>
</dbReference>
<sequence length="274" mass="31723">MKANNIQNGGLICQIEDKVVIGNKVKGAGMYWLQGGRCQELKEIMPWFMNEDEAYIYYSDELKDRYLCRMSIGDGIEVTLVKEPVYLLQRHKSDLFYINEKNRQLYCYGIEDRAVHSIIDQEISNFVITQKGICYSNERGIFMTSFNGRENEKISKHQAIRLICNGNYLVFADKEQEYILSYIDLENGDAKTIEGSMTSSILAIDGQIFYSNAKENSHIYRYSIESDLQFKIVPERADYLHLIDNNLYYLSKDTKIWMKAPIQGGKAIPVIESF</sequence>
<dbReference type="eggNOG" id="COG0823">
    <property type="taxonomic scope" value="Bacteria"/>
</dbReference>
<organism evidence="2 3">
    <name type="scientific">Cellulosilyticum lentocellum (strain ATCC 49066 / DSM 5427 / NCIMB 11756 / RHM5)</name>
    <name type="common">Clostridium lentocellum</name>
    <dbReference type="NCBI Taxonomy" id="642492"/>
    <lineage>
        <taxon>Bacteria</taxon>
        <taxon>Bacillati</taxon>
        <taxon>Bacillota</taxon>
        <taxon>Clostridia</taxon>
        <taxon>Lachnospirales</taxon>
        <taxon>Cellulosilyticaceae</taxon>
        <taxon>Cellulosilyticum</taxon>
    </lineage>
</organism>
<dbReference type="EMBL" id="CP002582">
    <property type="protein sequence ID" value="ADZ85439.1"/>
    <property type="molecule type" value="Genomic_DNA"/>
</dbReference>
<proteinExistence type="predicted"/>
<dbReference type="Proteomes" id="UP000008467">
    <property type="component" value="Chromosome"/>
</dbReference>
<accession>F2JHU7</accession>
<reference evidence="2 3" key="1">
    <citation type="journal article" date="2011" name="J. Bacteriol.">
        <title>Complete genome sequence of the cellulose-degrading bacterium Cellulosilyticum lentocellum.</title>
        <authorList>
            <consortium name="US DOE Joint Genome Institute"/>
            <person name="Miller D.A."/>
            <person name="Suen G."/>
            <person name="Bruce D."/>
            <person name="Copeland A."/>
            <person name="Cheng J.F."/>
            <person name="Detter C."/>
            <person name="Goodwin L.A."/>
            <person name="Han C.S."/>
            <person name="Hauser L.J."/>
            <person name="Land M.L."/>
            <person name="Lapidus A."/>
            <person name="Lucas S."/>
            <person name="Meincke L."/>
            <person name="Pitluck S."/>
            <person name="Tapia R."/>
            <person name="Teshima H."/>
            <person name="Woyke T."/>
            <person name="Fox B.G."/>
            <person name="Angert E.R."/>
            <person name="Currie C.R."/>
        </authorList>
    </citation>
    <scope>NUCLEOTIDE SEQUENCE [LARGE SCALE GENOMIC DNA]</scope>
    <source>
        <strain evidence="3">ATCC 49066 / DSM 5427 / NCIMB 11756 / RHM5</strain>
    </source>
</reference>
<dbReference type="KEGG" id="cle:Clole_3759"/>
<name>F2JHU7_CELLD</name>
<dbReference type="RefSeq" id="WP_013658713.1">
    <property type="nucleotide sequence ID" value="NC_015275.1"/>
</dbReference>
<gene>
    <name evidence="2" type="ordered locus">Clole_3759</name>
</gene>
<dbReference type="HOGENOM" id="CLU_1000559_0_0_9"/>
<dbReference type="SUPFAM" id="SSF63825">
    <property type="entry name" value="YWTD domain"/>
    <property type="match status" value="1"/>
</dbReference>
<evidence type="ECO:0000259" key="1">
    <source>
        <dbReference type="Pfam" id="PF16472"/>
    </source>
</evidence>
<evidence type="ECO:0000313" key="3">
    <source>
        <dbReference type="Proteomes" id="UP000008467"/>
    </source>
</evidence>
<dbReference type="STRING" id="642492.Clole_3759"/>
<protein>
    <recommendedName>
        <fullName evidence="1">Prolow-density lipoprotein receptor-related protein 1-like beta-propeller domain-containing protein</fullName>
    </recommendedName>
</protein>
<keyword evidence="3" id="KW-1185">Reference proteome</keyword>
<dbReference type="AlphaFoldDB" id="F2JHU7"/>
<feature type="domain" description="Prolow-density lipoprotein receptor-related protein 1-like beta-propeller" evidence="1">
    <location>
        <begin position="3"/>
        <end position="254"/>
    </location>
</feature>
<dbReference type="Pfam" id="PF16472">
    <property type="entry name" value="DUF5050"/>
    <property type="match status" value="1"/>
</dbReference>
<evidence type="ECO:0000313" key="2">
    <source>
        <dbReference type="EMBL" id="ADZ85439.1"/>
    </source>
</evidence>